<feature type="region of interest" description="Disordered" evidence="1">
    <location>
        <begin position="255"/>
        <end position="306"/>
    </location>
</feature>
<protein>
    <recommendedName>
        <fullName evidence="3">Bacteriophage T4 Gp32 single-stranded DNA-binding domain-containing protein</fullName>
    </recommendedName>
</protein>
<evidence type="ECO:0008006" key="3">
    <source>
        <dbReference type="Google" id="ProtNLM"/>
    </source>
</evidence>
<dbReference type="EMBL" id="LAZR01053327">
    <property type="protein sequence ID" value="KKK80988.1"/>
    <property type="molecule type" value="Genomic_DNA"/>
</dbReference>
<evidence type="ECO:0000313" key="2">
    <source>
        <dbReference type="EMBL" id="KKK80988.1"/>
    </source>
</evidence>
<feature type="non-terminal residue" evidence="2">
    <location>
        <position position="306"/>
    </location>
</feature>
<dbReference type="Gene3D" id="3.90.198.10">
    <property type="entry name" value="Replication Fork Single-Stranded Dna Binding Protein"/>
    <property type="match status" value="1"/>
</dbReference>
<sequence length="306" mass="34638">MTKSDMKKWASEVDLDATRTLITELQTKGKPWFKVEKEQKKYVRNYLRICPKRPEWPTPYQIVPVHYLGPNNQMVVCLREAKIGECPACQLRWELERGKDKKGAQGLRPSVRTFMNVVQLNEDGTLAEENIFLLGLNKLQFLGKQGFEPDLDEEGELPLYFFFEKYGDLSHVETGRDLLIKAKDEKSGDYDTVHMKFSVADPSPFPGTSELLEEELTSLPEVVPTFEASDMVALIEGRAGATVLPVTEGEVVPQIEAPRNRFGDEDEDKEETPTVEAEAPTEEEQTGPKSPPQTNPKAAMERLNKH</sequence>
<name>A0A0F8YHY0_9ZZZZ</name>
<accession>A0A0F8YHY0</accession>
<organism evidence="2">
    <name type="scientific">marine sediment metagenome</name>
    <dbReference type="NCBI Taxonomy" id="412755"/>
    <lineage>
        <taxon>unclassified sequences</taxon>
        <taxon>metagenomes</taxon>
        <taxon>ecological metagenomes</taxon>
    </lineage>
</organism>
<proteinExistence type="predicted"/>
<dbReference type="InterPro" id="IPR044947">
    <property type="entry name" value="Phage_T4_Gp32_ssDNA-bd_sf"/>
</dbReference>
<comment type="caution">
    <text evidence="2">The sequence shown here is derived from an EMBL/GenBank/DDBJ whole genome shotgun (WGS) entry which is preliminary data.</text>
</comment>
<gene>
    <name evidence="2" type="ORF">LCGC14_2817980</name>
</gene>
<reference evidence="2" key="1">
    <citation type="journal article" date="2015" name="Nature">
        <title>Complex archaea that bridge the gap between prokaryotes and eukaryotes.</title>
        <authorList>
            <person name="Spang A."/>
            <person name="Saw J.H."/>
            <person name="Jorgensen S.L."/>
            <person name="Zaremba-Niedzwiedzka K."/>
            <person name="Martijn J."/>
            <person name="Lind A.E."/>
            <person name="van Eijk R."/>
            <person name="Schleper C."/>
            <person name="Guy L."/>
            <person name="Ettema T.J."/>
        </authorList>
    </citation>
    <scope>NUCLEOTIDE SEQUENCE</scope>
</reference>
<evidence type="ECO:0000256" key="1">
    <source>
        <dbReference type="SAM" id="MobiDB-lite"/>
    </source>
</evidence>
<dbReference type="AlphaFoldDB" id="A0A0F8YHY0"/>